<protein>
    <submittedName>
        <fullName evidence="2">Methyltransferase type 11</fullName>
    </submittedName>
</protein>
<dbReference type="KEGG" id="rhom:FRIFI_1160"/>
<evidence type="ECO:0000313" key="2">
    <source>
        <dbReference type="EMBL" id="CEI72699.1"/>
    </source>
</evidence>
<dbReference type="SUPFAM" id="SSF53335">
    <property type="entry name" value="S-adenosyl-L-methionine-dependent methyltransferases"/>
    <property type="match status" value="1"/>
</dbReference>
<dbReference type="Gene3D" id="3.40.50.150">
    <property type="entry name" value="Vaccinia Virus protein VP39"/>
    <property type="match status" value="1"/>
</dbReference>
<dbReference type="PANTHER" id="PTHR43861">
    <property type="entry name" value="TRANS-ACONITATE 2-METHYLTRANSFERASE-RELATED"/>
    <property type="match status" value="1"/>
</dbReference>
<dbReference type="GO" id="GO:0008168">
    <property type="term" value="F:methyltransferase activity"/>
    <property type="evidence" value="ECO:0007669"/>
    <property type="project" value="UniProtKB-KW"/>
</dbReference>
<dbReference type="RefSeq" id="WP_166505291.1">
    <property type="nucleotide sequence ID" value="NZ_LN650648.1"/>
</dbReference>
<dbReference type="InterPro" id="IPR029063">
    <property type="entry name" value="SAM-dependent_MTases_sf"/>
</dbReference>
<proteinExistence type="predicted"/>
<reference evidence="2 3" key="1">
    <citation type="submission" date="2014-09" db="EMBL/GenBank/DDBJ databases">
        <authorList>
            <person name="Hornung B.V."/>
        </authorList>
    </citation>
    <scope>NUCLEOTIDE SEQUENCE [LARGE SCALE GENOMIC DNA]</scope>
    <source>
        <strain evidence="2 3">FRIFI</strain>
    </source>
</reference>
<gene>
    <name evidence="2" type="ORF">FRIFI_1160</name>
</gene>
<organism evidence="2 3">
    <name type="scientific">Romboutsia hominis</name>
    <dbReference type="NCBI Taxonomy" id="1507512"/>
    <lineage>
        <taxon>Bacteria</taxon>
        <taxon>Bacillati</taxon>
        <taxon>Bacillota</taxon>
        <taxon>Clostridia</taxon>
        <taxon>Peptostreptococcales</taxon>
        <taxon>Peptostreptococcaceae</taxon>
        <taxon>Romboutsia</taxon>
    </lineage>
</organism>
<evidence type="ECO:0000259" key="1">
    <source>
        <dbReference type="Pfam" id="PF13847"/>
    </source>
</evidence>
<dbReference type="Pfam" id="PF13847">
    <property type="entry name" value="Methyltransf_31"/>
    <property type="match status" value="1"/>
</dbReference>
<dbReference type="EMBL" id="LN650648">
    <property type="protein sequence ID" value="CEI72699.1"/>
    <property type="molecule type" value="Genomic_DNA"/>
</dbReference>
<feature type="domain" description="Methyltransferase" evidence="1">
    <location>
        <begin position="34"/>
        <end position="175"/>
    </location>
</feature>
<name>A0A2P2BQR6_9FIRM</name>
<keyword evidence="3" id="KW-1185">Reference proteome</keyword>
<dbReference type="AlphaFoldDB" id="A0A2P2BQR6"/>
<evidence type="ECO:0000313" key="3">
    <source>
        <dbReference type="Proteomes" id="UP000245695"/>
    </source>
</evidence>
<keyword evidence="2" id="KW-0489">Methyltransferase</keyword>
<dbReference type="CDD" id="cd02440">
    <property type="entry name" value="AdoMet_MTases"/>
    <property type="match status" value="1"/>
</dbReference>
<dbReference type="GO" id="GO:0032259">
    <property type="term" value="P:methylation"/>
    <property type="evidence" value="ECO:0007669"/>
    <property type="project" value="UniProtKB-KW"/>
</dbReference>
<accession>A0A2P2BQR6</accession>
<sequence length="196" mass="22634">MNQVQFFDSIAKDWDNIIEVNELKINTLLSKINIKDNQSILDVGTGTGVLIPFLKKLNKTGFIKGVDISIQMLGIAKEKFKDTKNLSFEVLNVENDKVYEKFDKIILYSMFPHLQNKTLTIKSLVENNLKENGQLMIAHSNSREFLNNMHKEKDETVKNDRLICVKKQKSLFEDVGLNVSEAFENDEIYYLIIDKN</sequence>
<keyword evidence="2" id="KW-0808">Transferase</keyword>
<dbReference type="Proteomes" id="UP000245695">
    <property type="component" value="Chromosome 1"/>
</dbReference>
<dbReference type="InterPro" id="IPR025714">
    <property type="entry name" value="Methyltranfer_dom"/>
</dbReference>